<protein>
    <recommendedName>
        <fullName evidence="2">C2H2-type domain-containing protein</fullName>
    </recommendedName>
</protein>
<dbReference type="AlphaFoldDB" id="A0A382SGU6"/>
<accession>A0A382SGU6</accession>
<gene>
    <name evidence="1" type="ORF">METZ01_LOCUS360985</name>
</gene>
<organism evidence="1">
    <name type="scientific">marine metagenome</name>
    <dbReference type="NCBI Taxonomy" id="408172"/>
    <lineage>
        <taxon>unclassified sequences</taxon>
        <taxon>metagenomes</taxon>
        <taxon>ecological metagenomes</taxon>
    </lineage>
</organism>
<name>A0A382SGU6_9ZZZZ</name>
<reference evidence="1" key="1">
    <citation type="submission" date="2018-05" db="EMBL/GenBank/DDBJ databases">
        <authorList>
            <person name="Lanie J.A."/>
            <person name="Ng W.-L."/>
            <person name="Kazmierczak K.M."/>
            <person name="Andrzejewski T.M."/>
            <person name="Davidsen T.M."/>
            <person name="Wayne K.J."/>
            <person name="Tettelin H."/>
            <person name="Glass J.I."/>
            <person name="Rusch D."/>
            <person name="Podicherti R."/>
            <person name="Tsui H.-C.T."/>
            <person name="Winkler M.E."/>
        </authorList>
    </citation>
    <scope>NUCLEOTIDE SEQUENCE</scope>
</reference>
<proteinExistence type="predicted"/>
<evidence type="ECO:0000313" key="1">
    <source>
        <dbReference type="EMBL" id="SVD08131.1"/>
    </source>
</evidence>
<sequence length="35" mass="4247">MVKCTLCNEEFETDELLQKHMRICIFCIDQKNIEK</sequence>
<dbReference type="EMBL" id="UINC01128403">
    <property type="protein sequence ID" value="SVD08131.1"/>
    <property type="molecule type" value="Genomic_DNA"/>
</dbReference>
<evidence type="ECO:0008006" key="2">
    <source>
        <dbReference type="Google" id="ProtNLM"/>
    </source>
</evidence>